<dbReference type="Gene3D" id="1.20.1340.10">
    <property type="entry name" value="dopa decarboxylase, N-terminal domain"/>
    <property type="match status" value="1"/>
</dbReference>
<protein>
    <submittedName>
        <fullName evidence="6">Tyrosine/DOPA decarboxylase 2</fullName>
    </submittedName>
</protein>
<dbReference type="SUPFAM" id="SSF53383">
    <property type="entry name" value="PLP-dependent transferases"/>
    <property type="match status" value="1"/>
</dbReference>
<keyword evidence="3 5" id="KW-0663">Pyridoxal phosphate</keyword>
<dbReference type="STRING" id="906689.A0A2I0XJM4"/>
<name>A0A2I0XJM4_9ASPA</name>
<dbReference type="GO" id="GO:0006520">
    <property type="term" value="P:amino acid metabolic process"/>
    <property type="evidence" value="ECO:0007669"/>
    <property type="project" value="InterPro"/>
</dbReference>
<accession>A0A2I0XJM4</accession>
<dbReference type="PRINTS" id="PR00800">
    <property type="entry name" value="YHDCRBOXLASE"/>
</dbReference>
<keyword evidence="2" id="KW-0210">Decarboxylase</keyword>
<dbReference type="Pfam" id="PF00282">
    <property type="entry name" value="Pyridoxal_deC"/>
    <property type="match status" value="1"/>
</dbReference>
<evidence type="ECO:0000256" key="3">
    <source>
        <dbReference type="ARBA" id="ARBA00022898"/>
    </source>
</evidence>
<dbReference type="Gene3D" id="3.40.640.10">
    <property type="entry name" value="Type I PLP-dependent aspartate aminotransferase-like (Major domain)"/>
    <property type="match status" value="1"/>
</dbReference>
<comment type="similarity">
    <text evidence="5">Belongs to the group II decarboxylase family.</text>
</comment>
<dbReference type="InterPro" id="IPR010977">
    <property type="entry name" value="Aromatic_deC"/>
</dbReference>
<dbReference type="AlphaFoldDB" id="A0A2I0XJM4"/>
<dbReference type="EMBL" id="KZ501824">
    <property type="protein sequence ID" value="PKU88101.1"/>
    <property type="molecule type" value="Genomic_DNA"/>
</dbReference>
<evidence type="ECO:0000256" key="4">
    <source>
        <dbReference type="ARBA" id="ARBA00023239"/>
    </source>
</evidence>
<dbReference type="Proteomes" id="UP000233837">
    <property type="component" value="Unassembled WGS sequence"/>
</dbReference>
<dbReference type="PANTHER" id="PTHR11999">
    <property type="entry name" value="GROUP II PYRIDOXAL-5-PHOSPHATE DECARBOXYLASE"/>
    <property type="match status" value="1"/>
</dbReference>
<dbReference type="PANTHER" id="PTHR11999:SF169">
    <property type="entry name" value="TYROSINE DECARBOXYLASE 1-LIKE"/>
    <property type="match status" value="1"/>
</dbReference>
<keyword evidence="4 5" id="KW-0456">Lyase</keyword>
<dbReference type="GO" id="GO:0019752">
    <property type="term" value="P:carboxylic acid metabolic process"/>
    <property type="evidence" value="ECO:0007669"/>
    <property type="project" value="InterPro"/>
</dbReference>
<proteinExistence type="inferred from homology"/>
<reference evidence="6 7" key="1">
    <citation type="journal article" date="2016" name="Sci. Rep.">
        <title>The Dendrobium catenatum Lindl. genome sequence provides insights into polysaccharide synthase, floral development and adaptive evolution.</title>
        <authorList>
            <person name="Zhang G.Q."/>
            <person name="Xu Q."/>
            <person name="Bian C."/>
            <person name="Tsai W.C."/>
            <person name="Yeh C.M."/>
            <person name="Liu K.W."/>
            <person name="Yoshida K."/>
            <person name="Zhang L.S."/>
            <person name="Chang S.B."/>
            <person name="Chen F."/>
            <person name="Shi Y."/>
            <person name="Su Y.Y."/>
            <person name="Zhang Y.Q."/>
            <person name="Chen L.J."/>
            <person name="Yin Y."/>
            <person name="Lin M."/>
            <person name="Huang H."/>
            <person name="Deng H."/>
            <person name="Wang Z.W."/>
            <person name="Zhu S.L."/>
            <person name="Zhao X."/>
            <person name="Deng C."/>
            <person name="Niu S.C."/>
            <person name="Huang J."/>
            <person name="Wang M."/>
            <person name="Liu G.H."/>
            <person name="Yang H.J."/>
            <person name="Xiao X.J."/>
            <person name="Hsiao Y.Y."/>
            <person name="Wu W.L."/>
            <person name="Chen Y.Y."/>
            <person name="Mitsuda N."/>
            <person name="Ohme-Takagi M."/>
            <person name="Luo Y.B."/>
            <person name="Van de Peer Y."/>
            <person name="Liu Z.J."/>
        </authorList>
    </citation>
    <scope>NUCLEOTIDE SEQUENCE [LARGE SCALE GENOMIC DNA]</scope>
    <source>
        <tissue evidence="6">The whole plant</tissue>
    </source>
</reference>
<dbReference type="InterPro" id="IPR002129">
    <property type="entry name" value="PyrdxlP-dep_de-COase"/>
</dbReference>
<evidence type="ECO:0000313" key="6">
    <source>
        <dbReference type="EMBL" id="PKU88101.1"/>
    </source>
</evidence>
<dbReference type="InterPro" id="IPR015424">
    <property type="entry name" value="PyrdxlP-dep_Trfase"/>
</dbReference>
<dbReference type="GO" id="GO:0005737">
    <property type="term" value="C:cytoplasm"/>
    <property type="evidence" value="ECO:0007669"/>
    <property type="project" value="TreeGrafter"/>
</dbReference>
<keyword evidence="7" id="KW-1185">Reference proteome</keyword>
<comment type="cofactor">
    <cofactor evidence="1 5">
        <name>pyridoxal 5'-phosphate</name>
        <dbReference type="ChEBI" id="CHEBI:597326"/>
    </cofactor>
</comment>
<evidence type="ECO:0000313" key="7">
    <source>
        <dbReference type="Proteomes" id="UP000233837"/>
    </source>
</evidence>
<dbReference type="GO" id="GO:0016831">
    <property type="term" value="F:carboxy-lyase activity"/>
    <property type="evidence" value="ECO:0007669"/>
    <property type="project" value="UniProtKB-KW"/>
</dbReference>
<gene>
    <name evidence="6" type="primary">TYDC2</name>
    <name evidence="6" type="ORF">MA16_Dca020072</name>
</gene>
<sequence>MGWFRSLLSPIKKLWFRMHFAQKKNNKSSESDYNKDEKRINAMGSLPTEPFQPLDLNLFSKESKLVVDFIADYYRDIESFPVRSQVKPGYLRNLIPDTPPLFPSPITTILHDIKTDIFPGLTHWQSPNFYAYYQANASSAGFAGEMLCSGLNVVGFSWIAYPAATELETIVMDWMANMLKLPPTFLSGGLGGGVIHGSTCEAVVCTLAAARDNALSQSNGEGITKLTVYASDQTHFTFQKAAKLVGIPARNFRVISIDVGGDRVCVDGGEREGGDEC</sequence>
<reference evidence="6 7" key="2">
    <citation type="journal article" date="2017" name="Nature">
        <title>The Apostasia genome and the evolution of orchids.</title>
        <authorList>
            <person name="Zhang G.Q."/>
            <person name="Liu K.W."/>
            <person name="Li Z."/>
            <person name="Lohaus R."/>
            <person name="Hsiao Y.Y."/>
            <person name="Niu S.C."/>
            <person name="Wang J.Y."/>
            <person name="Lin Y.C."/>
            <person name="Xu Q."/>
            <person name="Chen L.J."/>
            <person name="Yoshida K."/>
            <person name="Fujiwara S."/>
            <person name="Wang Z.W."/>
            <person name="Zhang Y.Q."/>
            <person name="Mitsuda N."/>
            <person name="Wang M."/>
            <person name="Liu G.H."/>
            <person name="Pecoraro L."/>
            <person name="Huang H.X."/>
            <person name="Xiao X.J."/>
            <person name="Lin M."/>
            <person name="Wu X.Y."/>
            <person name="Wu W.L."/>
            <person name="Chen Y.Y."/>
            <person name="Chang S.B."/>
            <person name="Sakamoto S."/>
            <person name="Ohme-Takagi M."/>
            <person name="Yagi M."/>
            <person name="Zeng S.J."/>
            <person name="Shen C.Y."/>
            <person name="Yeh C.M."/>
            <person name="Luo Y.B."/>
            <person name="Tsai W.C."/>
            <person name="Van de Peer Y."/>
            <person name="Liu Z.J."/>
        </authorList>
    </citation>
    <scope>NUCLEOTIDE SEQUENCE [LARGE SCALE GENOMIC DNA]</scope>
    <source>
        <tissue evidence="6">The whole plant</tissue>
    </source>
</reference>
<evidence type="ECO:0000256" key="1">
    <source>
        <dbReference type="ARBA" id="ARBA00001933"/>
    </source>
</evidence>
<organism evidence="6 7">
    <name type="scientific">Dendrobium catenatum</name>
    <dbReference type="NCBI Taxonomy" id="906689"/>
    <lineage>
        <taxon>Eukaryota</taxon>
        <taxon>Viridiplantae</taxon>
        <taxon>Streptophyta</taxon>
        <taxon>Embryophyta</taxon>
        <taxon>Tracheophyta</taxon>
        <taxon>Spermatophyta</taxon>
        <taxon>Magnoliopsida</taxon>
        <taxon>Liliopsida</taxon>
        <taxon>Asparagales</taxon>
        <taxon>Orchidaceae</taxon>
        <taxon>Epidendroideae</taxon>
        <taxon>Malaxideae</taxon>
        <taxon>Dendrobiinae</taxon>
        <taxon>Dendrobium</taxon>
    </lineage>
</organism>
<evidence type="ECO:0000256" key="5">
    <source>
        <dbReference type="RuleBase" id="RU000382"/>
    </source>
</evidence>
<dbReference type="GO" id="GO:0030170">
    <property type="term" value="F:pyridoxal phosphate binding"/>
    <property type="evidence" value="ECO:0007669"/>
    <property type="project" value="InterPro"/>
</dbReference>
<evidence type="ECO:0000256" key="2">
    <source>
        <dbReference type="ARBA" id="ARBA00022793"/>
    </source>
</evidence>
<dbReference type="InterPro" id="IPR015421">
    <property type="entry name" value="PyrdxlP-dep_Trfase_major"/>
</dbReference>